<dbReference type="Pfam" id="PF00378">
    <property type="entry name" value="ECH_1"/>
    <property type="match status" value="1"/>
</dbReference>
<dbReference type="InterPro" id="IPR014748">
    <property type="entry name" value="Enoyl-CoA_hydra_C"/>
</dbReference>
<evidence type="ECO:0000313" key="2">
    <source>
        <dbReference type="EMBL" id="MFC5410788.1"/>
    </source>
</evidence>
<evidence type="ECO:0000313" key="3">
    <source>
        <dbReference type="Proteomes" id="UP001596106"/>
    </source>
</evidence>
<dbReference type="PANTHER" id="PTHR42964">
    <property type="entry name" value="ENOYL-COA HYDRATASE"/>
    <property type="match status" value="1"/>
</dbReference>
<dbReference type="SUPFAM" id="SSF52096">
    <property type="entry name" value="ClpP/crotonase"/>
    <property type="match status" value="1"/>
</dbReference>
<comment type="similarity">
    <text evidence="1">Belongs to the enoyl-CoA hydratase/isomerase family.</text>
</comment>
<sequence>MLYTPEQTAGFSTDSFRYLLANQTDHVLRLTLNRPEKKNALNPTLLNELAFALTYARYEKEVWIVVLAAAGDVFCAGMDLKSLSSGEPLDVTVPPPAGPVRLADLLADLHKPCLAQVRGSVYAGGFLLIAGCTYVVAADKVTFSLPEVKRGLFPFQVMASLLEIMPARTVLDLCLRARTLSAADARAVGLVTQLVPDEQVEKTVQELVIELKRHSPTAMQFGLQAYQQLKTIPPDQQQAYLYEQFQRIQQTADAQEGMAAFLEKRLPKWRGE</sequence>
<keyword evidence="3" id="KW-1185">Reference proteome</keyword>
<name>A0ABW0IBK9_9BACT</name>
<gene>
    <name evidence="2" type="ORF">ACFPMF_15810</name>
</gene>
<accession>A0ABW0IBK9</accession>
<dbReference type="InterPro" id="IPR029045">
    <property type="entry name" value="ClpP/crotonase-like_dom_sf"/>
</dbReference>
<dbReference type="Gene3D" id="3.90.226.10">
    <property type="entry name" value="2-enoyl-CoA Hydratase, Chain A, domain 1"/>
    <property type="match status" value="1"/>
</dbReference>
<dbReference type="PANTHER" id="PTHR42964:SF1">
    <property type="entry name" value="POLYKETIDE BIOSYNTHESIS ENOYL-COA HYDRATASE PKSH-RELATED"/>
    <property type="match status" value="1"/>
</dbReference>
<dbReference type="CDD" id="cd06558">
    <property type="entry name" value="crotonase-like"/>
    <property type="match status" value="1"/>
</dbReference>
<dbReference type="RefSeq" id="WP_379846811.1">
    <property type="nucleotide sequence ID" value="NZ_JBHSMA010000004.1"/>
</dbReference>
<reference evidence="3" key="1">
    <citation type="journal article" date="2019" name="Int. J. Syst. Evol. Microbiol.">
        <title>The Global Catalogue of Microorganisms (GCM) 10K type strain sequencing project: providing services to taxonomists for standard genome sequencing and annotation.</title>
        <authorList>
            <consortium name="The Broad Institute Genomics Platform"/>
            <consortium name="The Broad Institute Genome Sequencing Center for Infectious Disease"/>
            <person name="Wu L."/>
            <person name="Ma J."/>
        </authorList>
    </citation>
    <scope>NUCLEOTIDE SEQUENCE [LARGE SCALE GENOMIC DNA]</scope>
    <source>
        <strain evidence="3">CCUG 55250</strain>
    </source>
</reference>
<proteinExistence type="inferred from homology"/>
<dbReference type="InterPro" id="IPR001753">
    <property type="entry name" value="Enoyl-CoA_hydra/iso"/>
</dbReference>
<protein>
    <submittedName>
        <fullName evidence="2">Enoyl-CoA hydratase/isomerase family protein</fullName>
    </submittedName>
</protein>
<comment type="caution">
    <text evidence="2">The sequence shown here is derived from an EMBL/GenBank/DDBJ whole genome shotgun (WGS) entry which is preliminary data.</text>
</comment>
<evidence type="ECO:0000256" key="1">
    <source>
        <dbReference type="ARBA" id="ARBA00005254"/>
    </source>
</evidence>
<dbReference type="Proteomes" id="UP001596106">
    <property type="component" value="Unassembled WGS sequence"/>
</dbReference>
<dbReference type="InterPro" id="IPR051683">
    <property type="entry name" value="Enoyl-CoA_Hydratase/Isomerase"/>
</dbReference>
<organism evidence="2 3">
    <name type="scientific">Larkinella bovis</name>
    <dbReference type="NCBI Taxonomy" id="683041"/>
    <lineage>
        <taxon>Bacteria</taxon>
        <taxon>Pseudomonadati</taxon>
        <taxon>Bacteroidota</taxon>
        <taxon>Cytophagia</taxon>
        <taxon>Cytophagales</taxon>
        <taxon>Spirosomataceae</taxon>
        <taxon>Larkinella</taxon>
    </lineage>
</organism>
<dbReference type="EMBL" id="JBHSMA010000004">
    <property type="protein sequence ID" value="MFC5410788.1"/>
    <property type="molecule type" value="Genomic_DNA"/>
</dbReference>
<dbReference type="Gene3D" id="1.10.12.10">
    <property type="entry name" value="Lyase 2-enoyl-coa Hydratase, Chain A, domain 2"/>
    <property type="match status" value="1"/>
</dbReference>